<feature type="non-terminal residue" evidence="2">
    <location>
        <position position="61"/>
    </location>
</feature>
<proteinExistence type="predicted"/>
<dbReference type="Proteomes" id="UP000479190">
    <property type="component" value="Unassembled WGS sequence"/>
</dbReference>
<sequence length="61" mass="6789">MPAMCDHAADGSEKGDTTIDDGIVQDRRFTKLKEDESLNPLIVAYHYATDGGCMEKQRLTE</sequence>
<dbReference type="AlphaFoldDB" id="A0A6H5J2R1"/>
<organism evidence="2 3">
    <name type="scientific">Trichogramma brassicae</name>
    <dbReference type="NCBI Taxonomy" id="86971"/>
    <lineage>
        <taxon>Eukaryota</taxon>
        <taxon>Metazoa</taxon>
        <taxon>Ecdysozoa</taxon>
        <taxon>Arthropoda</taxon>
        <taxon>Hexapoda</taxon>
        <taxon>Insecta</taxon>
        <taxon>Pterygota</taxon>
        <taxon>Neoptera</taxon>
        <taxon>Endopterygota</taxon>
        <taxon>Hymenoptera</taxon>
        <taxon>Apocrita</taxon>
        <taxon>Proctotrupomorpha</taxon>
        <taxon>Chalcidoidea</taxon>
        <taxon>Trichogrammatidae</taxon>
        <taxon>Trichogramma</taxon>
    </lineage>
</organism>
<accession>A0A6H5J2R1</accession>
<dbReference type="EMBL" id="CADCXV010001449">
    <property type="protein sequence ID" value="CAB0044408.1"/>
    <property type="molecule type" value="Genomic_DNA"/>
</dbReference>
<keyword evidence="3" id="KW-1185">Reference proteome</keyword>
<evidence type="ECO:0000313" key="2">
    <source>
        <dbReference type="EMBL" id="CAB0044408.1"/>
    </source>
</evidence>
<protein>
    <submittedName>
        <fullName evidence="2">Uncharacterized protein</fullName>
    </submittedName>
</protein>
<name>A0A6H5J2R1_9HYME</name>
<gene>
    <name evidence="2" type="ORF">TBRA_LOCUS15996</name>
</gene>
<feature type="compositionally biased region" description="Basic and acidic residues" evidence="1">
    <location>
        <begin position="7"/>
        <end position="17"/>
    </location>
</feature>
<feature type="region of interest" description="Disordered" evidence="1">
    <location>
        <begin position="1"/>
        <end position="20"/>
    </location>
</feature>
<evidence type="ECO:0000313" key="3">
    <source>
        <dbReference type="Proteomes" id="UP000479190"/>
    </source>
</evidence>
<evidence type="ECO:0000256" key="1">
    <source>
        <dbReference type="SAM" id="MobiDB-lite"/>
    </source>
</evidence>
<reference evidence="2 3" key="1">
    <citation type="submission" date="2020-02" db="EMBL/GenBank/DDBJ databases">
        <authorList>
            <person name="Ferguson B K."/>
        </authorList>
    </citation>
    <scope>NUCLEOTIDE SEQUENCE [LARGE SCALE GENOMIC DNA]</scope>
</reference>